<feature type="compositionally biased region" description="Low complexity" evidence="1">
    <location>
        <begin position="38"/>
        <end position="56"/>
    </location>
</feature>
<sequence>MSAIQKAPQPPYPHLTTSVVALSPILPSHHLVRRRPLTRPTLTSPRPSSPSHSSYPHLTSSVVALSLILPSHHLVRRHSTLTIRTPAHSTLTIQTPPLSALLTKC</sequence>
<dbReference type="InParanoid" id="A0A163LQ68"/>
<accession>A0A163LQ68</accession>
<dbReference type="AlphaFoldDB" id="A0A163LQ68"/>
<reference evidence="2" key="1">
    <citation type="submission" date="2016-04" db="EMBL/GenBank/DDBJ databases">
        <authorList>
            <person name="Evans L.H."/>
            <person name="Alamgir A."/>
            <person name="Owens N."/>
            <person name="Weber N.D."/>
            <person name="Virtaneva K."/>
            <person name="Barbian K."/>
            <person name="Babar A."/>
            <person name="Rosenke K."/>
        </authorList>
    </citation>
    <scope>NUCLEOTIDE SEQUENCE [LARGE SCALE GENOMIC DNA]</scope>
    <source>
        <strain evidence="2">CBS 101.48</strain>
    </source>
</reference>
<protein>
    <submittedName>
        <fullName evidence="2">Uncharacterized protein</fullName>
    </submittedName>
</protein>
<evidence type="ECO:0000313" key="2">
    <source>
        <dbReference type="EMBL" id="SAL95418.1"/>
    </source>
</evidence>
<proteinExistence type="predicted"/>
<evidence type="ECO:0000256" key="1">
    <source>
        <dbReference type="SAM" id="MobiDB-lite"/>
    </source>
</evidence>
<feature type="region of interest" description="Disordered" evidence="1">
    <location>
        <begin position="30"/>
        <end position="56"/>
    </location>
</feature>
<keyword evidence="3" id="KW-1185">Reference proteome</keyword>
<dbReference type="EMBL" id="LT550324">
    <property type="protein sequence ID" value="SAL95418.1"/>
    <property type="molecule type" value="Genomic_DNA"/>
</dbReference>
<name>A0A163LQ68_ABSGL</name>
<gene>
    <name evidence="2" type="primary">ABSGL_00746.1 scaffold 941</name>
</gene>
<evidence type="ECO:0000313" key="3">
    <source>
        <dbReference type="Proteomes" id="UP000078561"/>
    </source>
</evidence>
<dbReference type="Proteomes" id="UP000078561">
    <property type="component" value="Unassembled WGS sequence"/>
</dbReference>
<organism evidence="2">
    <name type="scientific">Absidia glauca</name>
    <name type="common">Pin mould</name>
    <dbReference type="NCBI Taxonomy" id="4829"/>
    <lineage>
        <taxon>Eukaryota</taxon>
        <taxon>Fungi</taxon>
        <taxon>Fungi incertae sedis</taxon>
        <taxon>Mucoromycota</taxon>
        <taxon>Mucoromycotina</taxon>
        <taxon>Mucoromycetes</taxon>
        <taxon>Mucorales</taxon>
        <taxon>Cunninghamellaceae</taxon>
        <taxon>Absidia</taxon>
    </lineage>
</organism>